<evidence type="ECO:0008006" key="3">
    <source>
        <dbReference type="Google" id="ProtNLM"/>
    </source>
</evidence>
<dbReference type="Pfam" id="PF07247">
    <property type="entry name" value="AATase"/>
    <property type="match status" value="1"/>
</dbReference>
<evidence type="ECO:0000313" key="1">
    <source>
        <dbReference type="EMBL" id="OBS19982.1"/>
    </source>
</evidence>
<evidence type="ECO:0000313" key="2">
    <source>
        <dbReference type="Proteomes" id="UP000091967"/>
    </source>
</evidence>
<protein>
    <recommendedName>
        <fullName evidence="3">Alcohol acetyltransferase</fullName>
    </recommendedName>
</protein>
<dbReference type="PANTHER" id="PTHR28037">
    <property type="entry name" value="ALCOHOL O-ACETYLTRANSFERASE 1-RELATED"/>
    <property type="match status" value="1"/>
</dbReference>
<dbReference type="GO" id="GO:0008080">
    <property type="term" value="F:N-acetyltransferase activity"/>
    <property type="evidence" value="ECO:0007669"/>
    <property type="project" value="TreeGrafter"/>
</dbReference>
<keyword evidence="2" id="KW-1185">Reference proteome</keyword>
<comment type="caution">
    <text evidence="1">The sequence shown here is derived from an EMBL/GenBank/DDBJ whole genome shotgun (WGS) entry which is preliminary data.</text>
</comment>
<sequence>MMNDKYTSLGILGRYYTVRHALGQYRSACVTATYHVAPECKAGILLEKFHRALELGIQATIRQHSALRYGLSEKTEAGIALFKQLGQINRQDILRTFHSSDCISITDETISDTMLSRLLEDVHEEDWLVNKPAWKVIVLYHFPGNCDILDSTPRRIDIAFITHHTIADGLSGIAFHTSLAENFQRLSANVAKPVWPMAFSEPVAAPITLEECIDCFSCTCAICTSGVDDRKAWVGAKQTADATFRSMVRMVNISAERLAATLQRCKQVGVTLTGFLHAVICTSLWYAIKDDVPGIRSITPFSVRNHTKTSARDIVNHISYLTSYASREELERLQDVELGSKEEAEYIMEMAKSFSIDVATKVGDFPHGSMATNLSKIPDLLRQYQSQGPADRRISYELSNLGLVSDVKPPEGGGMKLEKIIFSQCASSVTPTMGFNCVSTKDGSFVISVTWAEGVVEESLVDQVIRELRGRFGDGGQGW</sequence>
<reference evidence="1 2" key="1">
    <citation type="submission" date="2016-06" db="EMBL/GenBank/DDBJ databases">
        <title>Living apart together: crosstalk between the core and supernumerary genomes in a fungal plant pathogen.</title>
        <authorList>
            <person name="Vanheule A."/>
            <person name="Audenaert K."/>
            <person name="Warris S."/>
            <person name="Van De Geest H."/>
            <person name="Schijlen E."/>
            <person name="Hofte M."/>
            <person name="De Saeger S."/>
            <person name="Haesaert G."/>
            <person name="Waalwijk C."/>
            <person name="Van Der Lee T."/>
        </authorList>
    </citation>
    <scope>NUCLEOTIDE SEQUENCE [LARGE SCALE GENOMIC DNA]</scope>
    <source>
        <strain evidence="1 2">2516</strain>
    </source>
</reference>
<dbReference type="AlphaFoldDB" id="A0A1B8AHK7"/>
<dbReference type="InterPro" id="IPR010828">
    <property type="entry name" value="Atf2/Sli1-like"/>
</dbReference>
<name>A0A1B8AHK7_FUSPO</name>
<dbReference type="EMBL" id="LYXU01000004">
    <property type="protein sequence ID" value="OBS19982.1"/>
    <property type="molecule type" value="Genomic_DNA"/>
</dbReference>
<dbReference type="Proteomes" id="UP000091967">
    <property type="component" value="Unassembled WGS sequence"/>
</dbReference>
<organism evidence="1 2">
    <name type="scientific">Fusarium poae</name>
    <dbReference type="NCBI Taxonomy" id="36050"/>
    <lineage>
        <taxon>Eukaryota</taxon>
        <taxon>Fungi</taxon>
        <taxon>Dikarya</taxon>
        <taxon>Ascomycota</taxon>
        <taxon>Pezizomycotina</taxon>
        <taxon>Sordariomycetes</taxon>
        <taxon>Hypocreomycetidae</taxon>
        <taxon>Hypocreales</taxon>
        <taxon>Nectriaceae</taxon>
        <taxon>Fusarium</taxon>
    </lineage>
</organism>
<accession>A0A1B8AHK7</accession>
<dbReference type="PANTHER" id="PTHR28037:SF1">
    <property type="entry name" value="ALCOHOL O-ACETYLTRANSFERASE 1-RELATED"/>
    <property type="match status" value="1"/>
</dbReference>
<dbReference type="OMA" id="AFAYEHT"/>
<dbReference type="InterPro" id="IPR052058">
    <property type="entry name" value="Alcohol_O-acetyltransferase"/>
</dbReference>
<gene>
    <name evidence="1" type="ORF">FPOA_11705</name>
</gene>
<dbReference type="STRING" id="36050.A0A1B8AHK7"/>
<proteinExistence type="predicted"/>